<organism evidence="3 4">
    <name type="scientific">Dinoponera quadriceps</name>
    <name type="common">South American ant</name>
    <dbReference type="NCBI Taxonomy" id="609295"/>
    <lineage>
        <taxon>Eukaryota</taxon>
        <taxon>Metazoa</taxon>
        <taxon>Ecdysozoa</taxon>
        <taxon>Arthropoda</taxon>
        <taxon>Hexapoda</taxon>
        <taxon>Insecta</taxon>
        <taxon>Pterygota</taxon>
        <taxon>Neoptera</taxon>
        <taxon>Endopterygota</taxon>
        <taxon>Hymenoptera</taxon>
        <taxon>Apocrita</taxon>
        <taxon>Aculeata</taxon>
        <taxon>Formicoidea</taxon>
        <taxon>Formicidae</taxon>
        <taxon>Ponerinae</taxon>
        <taxon>Ponerini</taxon>
        <taxon>Dinoponera</taxon>
    </lineage>
</organism>
<dbReference type="Pfam" id="PF00651">
    <property type="entry name" value="BTB"/>
    <property type="match status" value="1"/>
</dbReference>
<gene>
    <name evidence="4 5" type="primary">LOC106749030</name>
</gene>
<protein>
    <submittedName>
        <fullName evidence="4 5">PiggyBac transposable element-derived protein 4-like isoform X1</fullName>
    </submittedName>
</protein>
<dbReference type="Proteomes" id="UP000515204">
    <property type="component" value="Unplaced"/>
</dbReference>
<evidence type="ECO:0000313" key="4">
    <source>
        <dbReference type="RefSeq" id="XP_014483549.1"/>
    </source>
</evidence>
<dbReference type="Gene3D" id="3.30.710.10">
    <property type="entry name" value="Potassium Channel Kv1.1, Chain A"/>
    <property type="match status" value="1"/>
</dbReference>
<dbReference type="OrthoDB" id="7628951at2759"/>
<sequence>MATESLSKEFSLKWDNYVETMKSGLLSHLNENNLVDVTLAVDGQLITAHKLVLSVCSPYFKNIFKTNPCQHPVIILKDIKHMEIEALLKFMYQGEVSVKREDLPTFLKMAQIFQIKGLEDREGQIMPMINNYVNASHAQCNSENVNILSDANSEQGNKRKLSDGSACSQKISKKNMRKRKRHLPEHENDSVKQPKDDVNINNTNDDIYLLSDDNQDANDSESEHSKCEIEDNDFNNGDQEILSLTNKSNSNDNSMQSAIMTSKRKMNSTVLTDSNCDSNDDDVVSFKKRRINVIDNSDSDSDIQNTRHTSKYIRIMENEYNHNGNPFEFVERSRLQHHLPVSSKPIVYFNLSFTDSLWAMMVQETNRYAKELISASIPNSKSRLIDWYPVTVLEMKAFLAVLLEMGITRKPTIYSYWAVGSRAIPWFSKMFSRNRFQNILRCFHVIDNKKCFPPSHGKYDACAKFNPILEHANQVFQMHYTPQKMLSIDESLVETLCHSSITQYLPNKKHHKWGIKFWMLCNAVSKYCISFYCYRNAKSKVSKNGLGYDVVEKLLQDADCLNKGHHIYVDNFFTSNALAKFLYTKNTYITGTIRKNRKDIPSEAKQVKVGETKYFQNGEVLLCAHREKRSSKNPVLLISTEASTANATVVKKRYGREREKTKPNIIHSYNNFMGGVDESDKMLYTYLDERRTLKYWKKVTFNIISRMVLNSYLLYKETVGRQAISRLQYTSNIISKIEDEWTRTRKDTCIMKGEKPYGLEKLPGRNLRRCIVCSTKNNVIKRSNLICVGCKKGLHPLCLHKHVCKF</sequence>
<dbReference type="CDD" id="cd18315">
    <property type="entry name" value="BTB_POZ_BAB-like"/>
    <property type="match status" value="1"/>
</dbReference>
<dbReference type="InterPro" id="IPR029526">
    <property type="entry name" value="PGBD"/>
</dbReference>
<dbReference type="AlphaFoldDB" id="A0A6P3XZZ8"/>
<dbReference type="PROSITE" id="PS50097">
    <property type="entry name" value="BTB"/>
    <property type="match status" value="1"/>
</dbReference>
<evidence type="ECO:0000313" key="3">
    <source>
        <dbReference type="Proteomes" id="UP000515204"/>
    </source>
</evidence>
<feature type="compositionally biased region" description="Basic residues" evidence="1">
    <location>
        <begin position="171"/>
        <end position="183"/>
    </location>
</feature>
<dbReference type="GeneID" id="106749030"/>
<accession>A0A6P3XZZ8</accession>
<feature type="compositionally biased region" description="Basic and acidic residues" evidence="1">
    <location>
        <begin position="184"/>
        <end position="198"/>
    </location>
</feature>
<dbReference type="Pfam" id="PF13843">
    <property type="entry name" value="DDE_Tnp_1_7"/>
    <property type="match status" value="1"/>
</dbReference>
<dbReference type="RefSeq" id="XP_014483549.1">
    <property type="nucleotide sequence ID" value="XM_014628063.1"/>
</dbReference>
<dbReference type="KEGG" id="dqu:106749030"/>
<feature type="domain" description="BTB" evidence="2">
    <location>
        <begin position="35"/>
        <end position="100"/>
    </location>
</feature>
<dbReference type="InterPro" id="IPR011333">
    <property type="entry name" value="SKP1/BTB/POZ_sf"/>
</dbReference>
<keyword evidence="3" id="KW-1185">Reference proteome</keyword>
<evidence type="ECO:0000259" key="2">
    <source>
        <dbReference type="PROSITE" id="PS50097"/>
    </source>
</evidence>
<name>A0A6P3XZZ8_DINQU</name>
<feature type="region of interest" description="Disordered" evidence="1">
    <location>
        <begin position="153"/>
        <end position="236"/>
    </location>
</feature>
<dbReference type="SUPFAM" id="SSF54695">
    <property type="entry name" value="POZ domain"/>
    <property type="match status" value="1"/>
</dbReference>
<proteinExistence type="predicted"/>
<dbReference type="InterPro" id="IPR000210">
    <property type="entry name" value="BTB/POZ_dom"/>
</dbReference>
<dbReference type="PANTHER" id="PTHR46599">
    <property type="entry name" value="PIGGYBAC TRANSPOSABLE ELEMENT-DERIVED PROTEIN 4"/>
    <property type="match status" value="1"/>
</dbReference>
<evidence type="ECO:0000256" key="1">
    <source>
        <dbReference type="SAM" id="MobiDB-lite"/>
    </source>
</evidence>
<dbReference type="RefSeq" id="XP_014483550.1">
    <property type="nucleotide sequence ID" value="XM_014628064.1"/>
</dbReference>
<dbReference type="PANTHER" id="PTHR46599:SF3">
    <property type="entry name" value="PIGGYBAC TRANSPOSABLE ELEMENT-DERIVED PROTEIN 4"/>
    <property type="match status" value="1"/>
</dbReference>
<evidence type="ECO:0000313" key="5">
    <source>
        <dbReference type="RefSeq" id="XP_014483550.1"/>
    </source>
</evidence>
<dbReference type="SMART" id="SM00225">
    <property type="entry name" value="BTB"/>
    <property type="match status" value="1"/>
</dbReference>
<reference evidence="4 5" key="1">
    <citation type="submission" date="2025-04" db="UniProtKB">
        <authorList>
            <consortium name="RefSeq"/>
        </authorList>
    </citation>
    <scope>IDENTIFICATION</scope>
</reference>